<gene>
    <name evidence="2" type="ORF">PG986_007492</name>
</gene>
<reference evidence="2 3" key="1">
    <citation type="submission" date="2023-01" db="EMBL/GenBank/DDBJ databases">
        <title>Analysis of 21 Apiospora genomes using comparative genomics revels a genus with tremendous synthesis potential of carbohydrate active enzymes and secondary metabolites.</title>
        <authorList>
            <person name="Sorensen T."/>
        </authorList>
    </citation>
    <scope>NUCLEOTIDE SEQUENCE [LARGE SCALE GENOMIC DNA]</scope>
    <source>
        <strain evidence="2 3">CBS 24483</strain>
    </source>
</reference>
<evidence type="ECO:0000313" key="3">
    <source>
        <dbReference type="Proteomes" id="UP001391051"/>
    </source>
</evidence>
<dbReference type="EMBL" id="JAQQWE010000005">
    <property type="protein sequence ID" value="KAK7951764.1"/>
    <property type="molecule type" value="Genomic_DNA"/>
</dbReference>
<dbReference type="GeneID" id="92076776"/>
<accession>A0ABR1QD02</accession>
<organism evidence="2 3">
    <name type="scientific">Apiospora aurea</name>
    <dbReference type="NCBI Taxonomy" id="335848"/>
    <lineage>
        <taxon>Eukaryota</taxon>
        <taxon>Fungi</taxon>
        <taxon>Dikarya</taxon>
        <taxon>Ascomycota</taxon>
        <taxon>Pezizomycotina</taxon>
        <taxon>Sordariomycetes</taxon>
        <taxon>Xylariomycetidae</taxon>
        <taxon>Amphisphaeriales</taxon>
        <taxon>Apiosporaceae</taxon>
        <taxon>Apiospora</taxon>
    </lineage>
</organism>
<sequence length="441" mass="46406">MGAGSQPSEKKAMKATVVDEIPVRQPAPRPRENQQPGGQPVQPAQQPPGESSSSGLQSAGPGFNHQVTNTPEGIRVNGINPSFGQQASIHQIPGRHNCIHPHSGSTMAFPFSYNKLPGLPNFGDASFSNATFLQNHNLHHHHNNFGVGGLSFFTNTRYLSPFVRNPSSFIIANMAADYGTGSMPNTGQHFQPPVPDTTYGPIPHVYHPRSDNSHRVVTVGTAMPGFNHSATCACHVQMGAMPQVMHQGAGYPHSHFVPVAPGVSTAPFNVGAGMGYPSQPTIVQTGHAVQPIGGAGGPPFFAHGAAGPSGQPVLAQPAMMPGGMPAGGPGMAVPVGGQGPVFIGNGAPGVPGFIPPGALPDIMGVGKTVAESQAETLQSGHDQGALEPQDFKPADDDPSRMYFCRELDGNWILRNRYTLDNIPIRWYVTTNGVFYAVRLED</sequence>
<dbReference type="RefSeq" id="XP_066699826.1">
    <property type="nucleotide sequence ID" value="XM_066843714.1"/>
</dbReference>
<proteinExistence type="predicted"/>
<feature type="region of interest" description="Disordered" evidence="1">
    <location>
        <begin position="377"/>
        <end position="397"/>
    </location>
</feature>
<feature type="region of interest" description="Disordered" evidence="1">
    <location>
        <begin position="1"/>
        <end position="73"/>
    </location>
</feature>
<evidence type="ECO:0000256" key="1">
    <source>
        <dbReference type="SAM" id="MobiDB-lite"/>
    </source>
</evidence>
<feature type="compositionally biased region" description="Low complexity" evidence="1">
    <location>
        <begin position="34"/>
        <end position="49"/>
    </location>
</feature>
<keyword evidence="3" id="KW-1185">Reference proteome</keyword>
<protein>
    <submittedName>
        <fullName evidence="2">Uncharacterized protein</fullName>
    </submittedName>
</protein>
<evidence type="ECO:0000313" key="2">
    <source>
        <dbReference type="EMBL" id="KAK7951764.1"/>
    </source>
</evidence>
<comment type="caution">
    <text evidence="2">The sequence shown here is derived from an EMBL/GenBank/DDBJ whole genome shotgun (WGS) entry which is preliminary data.</text>
</comment>
<dbReference type="Proteomes" id="UP001391051">
    <property type="component" value="Unassembled WGS sequence"/>
</dbReference>
<name>A0ABR1QD02_9PEZI</name>